<organism evidence="7 8">
    <name type="scientific">Clostridium yunnanense</name>
    <dbReference type="NCBI Taxonomy" id="2800325"/>
    <lineage>
        <taxon>Bacteria</taxon>
        <taxon>Bacillati</taxon>
        <taxon>Bacillota</taxon>
        <taxon>Clostridia</taxon>
        <taxon>Eubacteriales</taxon>
        <taxon>Clostridiaceae</taxon>
        <taxon>Clostridium</taxon>
    </lineage>
</organism>
<evidence type="ECO:0000313" key="8">
    <source>
        <dbReference type="Proteomes" id="UP000596739"/>
    </source>
</evidence>
<proteinExistence type="inferred from homology"/>
<dbReference type="InterPro" id="IPR005196">
    <property type="entry name" value="Glyco_hydro_65_N"/>
</dbReference>
<dbReference type="Gene3D" id="1.50.10.10">
    <property type="match status" value="1"/>
</dbReference>
<feature type="domain" description="Glycoside hydrolase family 65 C-terminal" evidence="5">
    <location>
        <begin position="685"/>
        <end position="728"/>
    </location>
</feature>
<dbReference type="GO" id="GO:0016787">
    <property type="term" value="F:hydrolase activity"/>
    <property type="evidence" value="ECO:0007669"/>
    <property type="project" value="UniProtKB-KW"/>
</dbReference>
<dbReference type="Pfam" id="PF03636">
    <property type="entry name" value="Glyco_hydro_65N"/>
    <property type="match status" value="1"/>
</dbReference>
<dbReference type="Pfam" id="PF03633">
    <property type="entry name" value="Glyco_hydro_65C"/>
    <property type="match status" value="1"/>
</dbReference>
<feature type="domain" description="Glycoside hydrolase family 65 N-terminal" evidence="6">
    <location>
        <begin position="7"/>
        <end position="235"/>
    </location>
</feature>
<dbReference type="EMBL" id="JAENHN010000009">
    <property type="protein sequence ID" value="MBK1809626.1"/>
    <property type="molecule type" value="Genomic_DNA"/>
</dbReference>
<dbReference type="SUPFAM" id="SSF74650">
    <property type="entry name" value="Galactose mutarotase-like"/>
    <property type="match status" value="1"/>
</dbReference>
<dbReference type="Gene3D" id="2.60.420.10">
    <property type="entry name" value="Maltose phosphorylase, domain 3"/>
    <property type="match status" value="1"/>
</dbReference>
<dbReference type="RefSeq" id="WP_200266175.1">
    <property type="nucleotide sequence ID" value="NZ_JAENHN010000009.1"/>
</dbReference>
<sequence length="759" mass="86782">MEWLIKESGFDKDKIELNGNKFLIGNGYMGYRGTMEEFSKEQLVACNLSDLYDKVGDKWREPVNAPNGLFTRLYCNGELLSVLSGDIEEHEQELNIRSSTHRRYTKFITSSGIKVEVKAERFLSLYNLHLVCMKYSIKASKPCDISIETGIDGQVWDINGPHLINVETYQHEENCILHAITNENKNSLAVAERIEIDFGSEVYNSNSYNSLREISSNIEADKEYTFVKYVSVFKDRDEVEDCVSAAIKSNMVAANLGYDKLLEVNKELWDQRWNDVDVEIEGDDYSQLALRYSIYHLMIIAPTHTDKTSIPARGLSGQVYKGAIFWDTEIFMLPFFLNTKPEIARNLLKYRCNTLDGARRKAADYGYRGAFYAWESQDTGDDACTYFNVTDVFTGRPMRTYFRDKQVHISADVAYAIWQYYVATGDESLLVEGGAETIIECARFFYSYAYFNMDKNRYEILDVTGPDEYHERVNNNAYTSIMVKYTLEAALSAIRLLSDKYENEYINLNLAISFEEEIDKFKDMFQKLYIPSPDKETSIIEQFDGYERLENVSLEKLKERIIDPNEYLGGGNGLATTTKILKQADVVLALNLFKDRYSEQVKKSNWEYYEPQTEHGSSLSACVYALLAADLGKVDWAYKYFLKTATIDLTGDSKQYVGTLYIGGTHPASNGGAWMTAVLGFGGVKAREGQITINPKLPEGWVSLKFRVVHYGQKYSVNITKNQITIKADDINKKSNEFIINSQKVICNPGQIIEITYYR</sequence>
<dbReference type="PANTHER" id="PTHR11051">
    <property type="entry name" value="GLYCOSYL HYDROLASE-RELATED"/>
    <property type="match status" value="1"/>
</dbReference>
<dbReference type="InterPro" id="IPR037018">
    <property type="entry name" value="GH65_N"/>
</dbReference>
<dbReference type="SUPFAM" id="SSF48208">
    <property type="entry name" value="Six-hairpin glycosidases"/>
    <property type="match status" value="1"/>
</dbReference>
<dbReference type="Pfam" id="PF03632">
    <property type="entry name" value="Glyco_hydro_65m"/>
    <property type="match status" value="1"/>
</dbReference>
<keyword evidence="3" id="KW-0808">Transferase</keyword>
<feature type="domain" description="Glycoside hydrolase family 65 central catalytic" evidence="4">
    <location>
        <begin position="291"/>
        <end position="675"/>
    </location>
</feature>
<evidence type="ECO:0000259" key="4">
    <source>
        <dbReference type="Pfam" id="PF03632"/>
    </source>
</evidence>
<protein>
    <submittedName>
        <fullName evidence="7">Glycoside hydrolase family 65 protein</fullName>
    </submittedName>
</protein>
<evidence type="ECO:0000259" key="6">
    <source>
        <dbReference type="Pfam" id="PF03636"/>
    </source>
</evidence>
<evidence type="ECO:0000256" key="1">
    <source>
        <dbReference type="ARBA" id="ARBA00006768"/>
    </source>
</evidence>
<keyword evidence="8" id="KW-1185">Reference proteome</keyword>
<evidence type="ECO:0000256" key="2">
    <source>
        <dbReference type="ARBA" id="ARBA00022676"/>
    </source>
</evidence>
<evidence type="ECO:0000256" key="3">
    <source>
        <dbReference type="ARBA" id="ARBA00022679"/>
    </source>
</evidence>
<comment type="similarity">
    <text evidence="1">Belongs to the glycosyl hydrolase 65 family.</text>
</comment>
<dbReference type="InterPro" id="IPR008928">
    <property type="entry name" value="6-hairpin_glycosidase_sf"/>
</dbReference>
<dbReference type="InterPro" id="IPR017045">
    <property type="entry name" value="Malt_Pase/Glycosyl_Hdrlase"/>
</dbReference>
<keyword evidence="7" id="KW-0378">Hydrolase</keyword>
<keyword evidence="2" id="KW-0328">Glycosyltransferase</keyword>
<evidence type="ECO:0000313" key="7">
    <source>
        <dbReference type="EMBL" id="MBK1809626.1"/>
    </source>
</evidence>
<comment type="caution">
    <text evidence="7">The sequence shown here is derived from an EMBL/GenBank/DDBJ whole genome shotgun (WGS) entry which is preliminary data.</text>
</comment>
<dbReference type="InterPro" id="IPR005195">
    <property type="entry name" value="Glyco_hydro_65_M"/>
</dbReference>
<dbReference type="PIRSF" id="PIRSF036289">
    <property type="entry name" value="Glycosyl_hydrolase_malt_phosph"/>
    <property type="match status" value="1"/>
</dbReference>
<accession>A0ABS1EJT5</accession>
<dbReference type="PANTHER" id="PTHR11051:SF8">
    <property type="entry name" value="PROTEIN-GLUCOSYLGALACTOSYLHYDROXYLYSINE GLUCOSIDASE"/>
    <property type="match status" value="1"/>
</dbReference>
<name>A0ABS1EJT5_9CLOT</name>
<reference evidence="8" key="1">
    <citation type="submission" date="2021-01" db="EMBL/GenBank/DDBJ databases">
        <title>Genome public.</title>
        <authorList>
            <person name="Liu C."/>
            <person name="Sun Q."/>
        </authorList>
    </citation>
    <scope>NUCLEOTIDE SEQUENCE [LARGE SCALE GENOMIC DNA]</scope>
    <source>
        <strain evidence="8">YIM B02505</strain>
    </source>
</reference>
<dbReference type="InterPro" id="IPR011013">
    <property type="entry name" value="Gal_mutarotase_sf_dom"/>
</dbReference>
<gene>
    <name evidence="7" type="ORF">JHL18_03100</name>
</gene>
<dbReference type="Proteomes" id="UP000596739">
    <property type="component" value="Unassembled WGS sequence"/>
</dbReference>
<dbReference type="InterPro" id="IPR012341">
    <property type="entry name" value="6hp_glycosidase-like_sf"/>
</dbReference>
<dbReference type="Gene3D" id="2.70.98.40">
    <property type="entry name" value="Glycoside hydrolase, family 65, N-terminal domain"/>
    <property type="match status" value="1"/>
</dbReference>
<dbReference type="InterPro" id="IPR005194">
    <property type="entry name" value="Glyco_hydro_65_C"/>
</dbReference>
<evidence type="ECO:0000259" key="5">
    <source>
        <dbReference type="Pfam" id="PF03633"/>
    </source>
</evidence>